<dbReference type="Proteomes" id="UP000325187">
    <property type="component" value="Unassembled WGS sequence"/>
</dbReference>
<keyword evidence="1" id="KW-0812">Transmembrane</keyword>
<dbReference type="RefSeq" id="WP_150002525.1">
    <property type="nucleotide sequence ID" value="NZ_BKCM01000010.1"/>
</dbReference>
<reference evidence="2 3" key="1">
    <citation type="submission" date="2019-09" db="EMBL/GenBank/DDBJ databases">
        <title>NBRP : Genome information of microbial organism related human and environment.</title>
        <authorList>
            <person name="Hattori M."/>
            <person name="Oshima K."/>
            <person name="Inaba H."/>
            <person name="Suda W."/>
            <person name="Sakamoto M."/>
            <person name="Iino T."/>
            <person name="Kitahara M."/>
            <person name="Oshida Y."/>
            <person name="Iida T."/>
            <person name="Kudo T."/>
            <person name="Itoh T."/>
            <person name="Ohkuma M."/>
        </authorList>
    </citation>
    <scope>NUCLEOTIDE SEQUENCE [LARGE SCALE GENOMIC DNA]</scope>
    <source>
        <strain evidence="2 3">Mie-1</strain>
    </source>
</reference>
<dbReference type="AlphaFoldDB" id="A0A5A7MZM9"/>
<name>A0A5A7MZM9_9PROT</name>
<dbReference type="SUPFAM" id="SSF103088">
    <property type="entry name" value="OmpA-like"/>
    <property type="match status" value="1"/>
</dbReference>
<dbReference type="EMBL" id="BKCM01000010">
    <property type="protein sequence ID" value="GER01472.1"/>
    <property type="molecule type" value="Genomic_DNA"/>
</dbReference>
<feature type="transmembrane region" description="Helical" evidence="1">
    <location>
        <begin position="17"/>
        <end position="37"/>
    </location>
</feature>
<dbReference type="InterPro" id="IPR036737">
    <property type="entry name" value="OmpA-like_sf"/>
</dbReference>
<accession>A0A5A7MZM9</accession>
<comment type="caution">
    <text evidence="2">The sequence shown here is derived from an EMBL/GenBank/DDBJ whole genome shotgun (WGS) entry which is preliminary data.</text>
</comment>
<sequence length="216" mass="23371">MRTSGQPATSRLIDPTVGLFVSLYFIIIAFFIVMNVISNQETARSKAAMESLEEAFERPFEAKAKTPGLIPPGRHSQSDNEYISQVGHYIAEVLGPSRTYPAEGGNILVYEVGANALFFSQSARLSEQAGVFFEKMAALVQEVPQGDHRSIAFVFGQKGDDGSLAYRRANSLAQAMVRAGVPASSLVVGLDALASGREIAIRLRTEKRPDFSRVGG</sequence>
<proteinExistence type="predicted"/>
<evidence type="ECO:0008006" key="4">
    <source>
        <dbReference type="Google" id="ProtNLM"/>
    </source>
</evidence>
<organism evidence="2 3">
    <name type="scientific">Iodidimonas gelatinilytica</name>
    <dbReference type="NCBI Taxonomy" id="1236966"/>
    <lineage>
        <taxon>Bacteria</taxon>
        <taxon>Pseudomonadati</taxon>
        <taxon>Pseudomonadota</taxon>
        <taxon>Alphaproteobacteria</taxon>
        <taxon>Iodidimonadales</taxon>
        <taxon>Iodidimonadaceae</taxon>
        <taxon>Iodidimonas</taxon>
    </lineage>
</organism>
<gene>
    <name evidence="2" type="ORF">JCM17845_20950</name>
</gene>
<protein>
    <recommendedName>
        <fullName evidence="4">Motility protein B-like N-terminal domain-containing protein</fullName>
    </recommendedName>
</protein>
<keyword evidence="3" id="KW-1185">Reference proteome</keyword>
<evidence type="ECO:0000256" key="1">
    <source>
        <dbReference type="SAM" id="Phobius"/>
    </source>
</evidence>
<keyword evidence="1" id="KW-1133">Transmembrane helix</keyword>
<keyword evidence="1" id="KW-0472">Membrane</keyword>
<evidence type="ECO:0000313" key="2">
    <source>
        <dbReference type="EMBL" id="GER01472.1"/>
    </source>
</evidence>
<evidence type="ECO:0000313" key="3">
    <source>
        <dbReference type="Proteomes" id="UP000325187"/>
    </source>
</evidence>